<organism evidence="12 13">
    <name type="scientific">Candidatus Afipia apatlaquensis</name>
    <dbReference type="NCBI Taxonomy" id="2712852"/>
    <lineage>
        <taxon>Bacteria</taxon>
        <taxon>Pseudomonadati</taxon>
        <taxon>Pseudomonadota</taxon>
        <taxon>Alphaproteobacteria</taxon>
        <taxon>Hyphomicrobiales</taxon>
        <taxon>Nitrobacteraceae</taxon>
        <taxon>Afipia</taxon>
    </lineage>
</organism>
<feature type="domain" description="Histidine kinase" evidence="11">
    <location>
        <begin position="1"/>
        <end position="109"/>
    </location>
</feature>
<reference evidence="12" key="1">
    <citation type="submission" date="2020-02" db="EMBL/GenBank/DDBJ databases">
        <title>Draft genome sequence of Candidatus Afipia apatlaquensis IBT-C3, a potential strain for decolorization of textile dyes.</title>
        <authorList>
            <person name="Sanchez-Reyes A."/>
            <person name="Breton-Deval L."/>
            <person name="Mangelson H."/>
            <person name="Sanchez-Flores A."/>
        </authorList>
    </citation>
    <scope>NUCLEOTIDE SEQUENCE [LARGE SCALE GENOMIC DNA]</scope>
    <source>
        <strain evidence="12">IBT-C3</strain>
    </source>
</reference>
<keyword evidence="10" id="KW-0472">Membrane</keyword>
<comment type="catalytic activity">
    <reaction evidence="1">
        <text>ATP + protein L-histidine = ADP + protein N-phospho-L-histidine.</text>
        <dbReference type="EC" id="2.7.13.3"/>
    </reaction>
</comment>
<dbReference type="Gene3D" id="3.30.565.10">
    <property type="entry name" value="Histidine kinase-like ATPase, C-terminal domain"/>
    <property type="match status" value="1"/>
</dbReference>
<keyword evidence="7 12" id="KW-0418">Kinase</keyword>
<dbReference type="AlphaFoldDB" id="A0A7C9VJ13"/>
<accession>A0A7C9VJ13</accession>
<name>A0A7C9VJ13_9BRAD</name>
<protein>
    <recommendedName>
        <fullName evidence="3">histidine kinase</fullName>
        <ecNumber evidence="3">2.7.13.3</ecNumber>
    </recommendedName>
</protein>
<keyword evidence="4" id="KW-0597">Phosphoprotein</keyword>
<evidence type="ECO:0000313" key="12">
    <source>
        <dbReference type="EMBL" id="NGX93951.1"/>
    </source>
</evidence>
<evidence type="ECO:0000256" key="3">
    <source>
        <dbReference type="ARBA" id="ARBA00012438"/>
    </source>
</evidence>
<dbReference type="InterPro" id="IPR003594">
    <property type="entry name" value="HATPase_dom"/>
</dbReference>
<evidence type="ECO:0000259" key="11">
    <source>
        <dbReference type="PROSITE" id="PS50109"/>
    </source>
</evidence>
<dbReference type="GO" id="GO:0000160">
    <property type="term" value="P:phosphorelay signal transduction system"/>
    <property type="evidence" value="ECO:0007669"/>
    <property type="project" value="UniProtKB-KW"/>
</dbReference>
<gene>
    <name evidence="12" type="ORF">G4V63_01455</name>
</gene>
<dbReference type="PANTHER" id="PTHR45436">
    <property type="entry name" value="SENSOR HISTIDINE KINASE YKOH"/>
    <property type="match status" value="1"/>
</dbReference>
<evidence type="ECO:0000256" key="6">
    <source>
        <dbReference type="ARBA" id="ARBA00022692"/>
    </source>
</evidence>
<feature type="non-terminal residue" evidence="12">
    <location>
        <position position="1"/>
    </location>
</feature>
<dbReference type="InterPro" id="IPR005467">
    <property type="entry name" value="His_kinase_dom"/>
</dbReference>
<dbReference type="InterPro" id="IPR004358">
    <property type="entry name" value="Sig_transdc_His_kin-like_C"/>
</dbReference>
<evidence type="ECO:0000256" key="4">
    <source>
        <dbReference type="ARBA" id="ARBA00022553"/>
    </source>
</evidence>
<evidence type="ECO:0000256" key="5">
    <source>
        <dbReference type="ARBA" id="ARBA00022679"/>
    </source>
</evidence>
<keyword evidence="5" id="KW-0808">Transferase</keyword>
<dbReference type="SMART" id="SM00387">
    <property type="entry name" value="HATPase_c"/>
    <property type="match status" value="1"/>
</dbReference>
<evidence type="ECO:0000256" key="10">
    <source>
        <dbReference type="ARBA" id="ARBA00023136"/>
    </source>
</evidence>
<dbReference type="SUPFAM" id="SSF55874">
    <property type="entry name" value="ATPase domain of HSP90 chaperone/DNA topoisomerase II/histidine kinase"/>
    <property type="match status" value="1"/>
</dbReference>
<evidence type="ECO:0000256" key="7">
    <source>
        <dbReference type="ARBA" id="ARBA00022777"/>
    </source>
</evidence>
<keyword evidence="8" id="KW-1133">Transmembrane helix</keyword>
<proteinExistence type="predicted"/>
<dbReference type="InterPro" id="IPR050428">
    <property type="entry name" value="TCS_sensor_his_kinase"/>
</dbReference>
<evidence type="ECO:0000256" key="8">
    <source>
        <dbReference type="ARBA" id="ARBA00022989"/>
    </source>
</evidence>
<evidence type="ECO:0000256" key="2">
    <source>
        <dbReference type="ARBA" id="ARBA00004141"/>
    </source>
</evidence>
<comment type="caution">
    <text evidence="12">The sequence shown here is derived from an EMBL/GenBank/DDBJ whole genome shotgun (WGS) entry which is preliminary data.</text>
</comment>
<evidence type="ECO:0000256" key="9">
    <source>
        <dbReference type="ARBA" id="ARBA00023012"/>
    </source>
</evidence>
<evidence type="ECO:0000256" key="1">
    <source>
        <dbReference type="ARBA" id="ARBA00000085"/>
    </source>
</evidence>
<dbReference type="Pfam" id="PF02518">
    <property type="entry name" value="HATPase_c"/>
    <property type="match status" value="1"/>
</dbReference>
<dbReference type="GO" id="GO:0005886">
    <property type="term" value="C:plasma membrane"/>
    <property type="evidence" value="ECO:0007669"/>
    <property type="project" value="TreeGrafter"/>
</dbReference>
<dbReference type="GO" id="GO:0004673">
    <property type="term" value="F:protein histidine kinase activity"/>
    <property type="evidence" value="ECO:0007669"/>
    <property type="project" value="UniProtKB-EC"/>
</dbReference>
<dbReference type="PRINTS" id="PR00344">
    <property type="entry name" value="BCTRLSENSOR"/>
</dbReference>
<dbReference type="EC" id="2.7.13.3" evidence="3"/>
<comment type="subcellular location">
    <subcellularLocation>
        <location evidence="2">Membrane</location>
        <topology evidence="2">Multi-pass membrane protein</topology>
    </subcellularLocation>
</comment>
<evidence type="ECO:0000313" key="13">
    <source>
        <dbReference type="Proteomes" id="UP000480266"/>
    </source>
</evidence>
<dbReference type="Proteomes" id="UP000480266">
    <property type="component" value="Unassembled WGS sequence"/>
</dbReference>
<keyword evidence="6" id="KW-0812">Transmembrane</keyword>
<dbReference type="PROSITE" id="PS50109">
    <property type="entry name" value="HIS_KIN"/>
    <property type="match status" value="1"/>
</dbReference>
<dbReference type="InterPro" id="IPR036890">
    <property type="entry name" value="HATPase_C_sf"/>
</dbReference>
<keyword evidence="13" id="KW-1185">Reference proteome</keyword>
<sequence length="119" mass="13094">INGHPEMLYRALRNLVENAIRHTPPGTTVEVSVDDEGTVRISDQGPGIASEERELIFQRFWRRERSKSEGAGLGLSIVRKIVDAHEAELLVENGPEGGAVFKMRFLSVRPTAQQTASAA</sequence>
<dbReference type="PANTHER" id="PTHR45436:SF15">
    <property type="entry name" value="SENSOR HISTIDINE KINASE CUSS"/>
    <property type="match status" value="1"/>
</dbReference>
<keyword evidence="9" id="KW-0902">Two-component regulatory system</keyword>
<dbReference type="EMBL" id="JAAMRR010000075">
    <property type="protein sequence ID" value="NGX93951.1"/>
    <property type="molecule type" value="Genomic_DNA"/>
</dbReference>